<feature type="transmembrane region" description="Helical" evidence="1">
    <location>
        <begin position="79"/>
        <end position="98"/>
    </location>
</feature>
<name>F8D8T3_HALXS</name>
<dbReference type="eggNOG" id="arCOG04562">
    <property type="taxonomic scope" value="Archaea"/>
</dbReference>
<proteinExistence type="predicted"/>
<keyword evidence="1" id="KW-0472">Membrane</keyword>
<feature type="transmembrane region" description="Helical" evidence="1">
    <location>
        <begin position="307"/>
        <end position="330"/>
    </location>
</feature>
<evidence type="ECO:0000313" key="2">
    <source>
        <dbReference type="EMBL" id="AEH37993.1"/>
    </source>
</evidence>
<sequence>MFLGHALFAFAVAALVAERRGWDGRRALLVGAVAGAFAAIPDIDVAYALVGLADWRLVGGSLGAPAAFWDASRAVHRSATHSLLVGAVAAPAFALFVVRDSSRARLVRLAGSAILVGLVALALVVDGSVSAFVMALFAASGVFVAAVAARGTSLSPSAVALAALWGLWSHPWGDLVTGSPPEWLYPLESPVLATRVVLHPDPTLHLLCAFAIELAAVWLALVTVCRLTDRSLLALVDRRAGAGVAYGLVALAATPPTLAVSYHFVFSILVVGALCGASCGVPSATTLRADGGRSVPVPGAVPLLERALTAVGAVTVALLAYATVYVAFVAPF</sequence>
<dbReference type="AlphaFoldDB" id="F8D8T3"/>
<dbReference type="KEGG" id="hxa:Halxa_3381"/>
<evidence type="ECO:0008006" key="4">
    <source>
        <dbReference type="Google" id="ProtNLM"/>
    </source>
</evidence>
<dbReference type="OrthoDB" id="313450at2157"/>
<reference evidence="2 3" key="1">
    <citation type="journal article" date="2012" name="Stand. Genomic Sci.">
        <title>Complete genome sequence of Halopiger xanaduensis type strain (SH-6(T)).</title>
        <authorList>
            <person name="Anderson I."/>
            <person name="Tindall B.J."/>
            <person name="Rohde M."/>
            <person name="Lucas S."/>
            <person name="Han J."/>
            <person name="Lapidus A."/>
            <person name="Cheng J.F."/>
            <person name="Goodwin L."/>
            <person name="Pitluck S."/>
            <person name="Peters L."/>
            <person name="Pati A."/>
            <person name="Mikhailova N."/>
            <person name="Pagani I."/>
            <person name="Teshima H."/>
            <person name="Han C."/>
            <person name="Tapia R."/>
            <person name="Land M."/>
            <person name="Woyke T."/>
            <person name="Klenk H.P."/>
            <person name="Kyrpides N."/>
            <person name="Ivanova N."/>
        </authorList>
    </citation>
    <scope>NUCLEOTIDE SEQUENCE [LARGE SCALE GENOMIC DNA]</scope>
    <source>
        <strain evidence="3">DSM 18323 / JCM 14033 / SH-6</strain>
    </source>
</reference>
<feature type="transmembrane region" description="Helical" evidence="1">
    <location>
        <begin position="156"/>
        <end position="173"/>
    </location>
</feature>
<evidence type="ECO:0000256" key="1">
    <source>
        <dbReference type="SAM" id="Phobius"/>
    </source>
</evidence>
<dbReference type="GeneID" id="10798330"/>
<feature type="transmembrane region" description="Helical" evidence="1">
    <location>
        <begin position="240"/>
        <end position="258"/>
    </location>
</feature>
<dbReference type="HOGENOM" id="CLU_843631_0_0_2"/>
<protein>
    <recommendedName>
        <fullName evidence="4">Membrane-bound metal-dependent hydrolase</fullName>
    </recommendedName>
</protein>
<keyword evidence="1" id="KW-0812">Transmembrane</keyword>
<feature type="transmembrane region" description="Helical" evidence="1">
    <location>
        <begin position="105"/>
        <end position="125"/>
    </location>
</feature>
<accession>F8D8T3</accession>
<evidence type="ECO:0000313" key="3">
    <source>
        <dbReference type="Proteomes" id="UP000006794"/>
    </source>
</evidence>
<gene>
    <name evidence="2" type="ordered locus">Halxa_3381</name>
</gene>
<dbReference type="Proteomes" id="UP000006794">
    <property type="component" value="Chromosome"/>
</dbReference>
<feature type="transmembrane region" description="Helical" evidence="1">
    <location>
        <begin position="204"/>
        <end position="228"/>
    </location>
</feature>
<dbReference type="RefSeq" id="WP_013880883.1">
    <property type="nucleotide sequence ID" value="NC_015666.1"/>
</dbReference>
<keyword evidence="3" id="KW-1185">Reference proteome</keyword>
<organism evidence="2 3">
    <name type="scientific">Halopiger xanaduensis (strain DSM 18323 / JCM 14033 / SH-6)</name>
    <dbReference type="NCBI Taxonomy" id="797210"/>
    <lineage>
        <taxon>Archaea</taxon>
        <taxon>Methanobacteriati</taxon>
        <taxon>Methanobacteriota</taxon>
        <taxon>Stenosarchaea group</taxon>
        <taxon>Halobacteria</taxon>
        <taxon>Halobacteriales</taxon>
        <taxon>Natrialbaceae</taxon>
        <taxon>Halopiger</taxon>
    </lineage>
</organism>
<dbReference type="STRING" id="797210.Halxa_3381"/>
<dbReference type="InterPro" id="IPR007404">
    <property type="entry name" value="YdjM-like"/>
</dbReference>
<keyword evidence="1" id="KW-1133">Transmembrane helix</keyword>
<dbReference type="Pfam" id="PF04307">
    <property type="entry name" value="YdjM"/>
    <property type="match status" value="1"/>
</dbReference>
<feature type="transmembrane region" description="Helical" evidence="1">
    <location>
        <begin position="131"/>
        <end position="149"/>
    </location>
</feature>
<dbReference type="EMBL" id="CP002839">
    <property type="protein sequence ID" value="AEH37993.1"/>
    <property type="molecule type" value="Genomic_DNA"/>
</dbReference>